<feature type="compositionally biased region" description="Low complexity" evidence="1">
    <location>
        <begin position="1"/>
        <end position="16"/>
    </location>
</feature>
<dbReference type="AlphaFoldDB" id="A0A1U9ZQD2"/>
<dbReference type="EMBL" id="CP017717">
    <property type="protein sequence ID" value="AQZ60147.1"/>
    <property type="molecule type" value="Genomic_DNA"/>
</dbReference>
<organism evidence="2 3">
    <name type="scientific">[Actinomadura] parvosata subsp. kistnae</name>
    <dbReference type="NCBI Taxonomy" id="1909395"/>
    <lineage>
        <taxon>Bacteria</taxon>
        <taxon>Bacillati</taxon>
        <taxon>Actinomycetota</taxon>
        <taxon>Actinomycetes</taxon>
        <taxon>Streptosporangiales</taxon>
        <taxon>Streptosporangiaceae</taxon>
        <taxon>Nonomuraea</taxon>
    </lineage>
</organism>
<feature type="region of interest" description="Disordered" evidence="1">
    <location>
        <begin position="1"/>
        <end position="26"/>
    </location>
</feature>
<feature type="region of interest" description="Disordered" evidence="1">
    <location>
        <begin position="85"/>
        <end position="105"/>
    </location>
</feature>
<accession>A0A1U9ZQD2</accession>
<gene>
    <name evidence="2" type="ORF">BKM31_00210</name>
</gene>
<evidence type="ECO:0000313" key="3">
    <source>
        <dbReference type="Proteomes" id="UP000190797"/>
    </source>
</evidence>
<dbReference type="Proteomes" id="UP000190797">
    <property type="component" value="Chromosome"/>
</dbReference>
<keyword evidence="3" id="KW-1185">Reference proteome</keyword>
<evidence type="ECO:0000256" key="1">
    <source>
        <dbReference type="SAM" id="MobiDB-lite"/>
    </source>
</evidence>
<reference evidence="3" key="1">
    <citation type="journal article" date="2017" name="Med. Chem. Commun.">
        <title>Nonomuraea sp. ATCC 55076 harbours the largest actinomycete chromosome to date and the kistamicin biosynthetic gene cluster.</title>
        <authorList>
            <person name="Nazari B."/>
            <person name="Forneris C.C."/>
            <person name="Gibson M.I."/>
            <person name="Moon K."/>
            <person name="Schramma K.R."/>
            <person name="Seyedsayamdost M.R."/>
        </authorList>
    </citation>
    <scope>NUCLEOTIDE SEQUENCE [LARGE SCALE GENOMIC DNA]</scope>
    <source>
        <strain evidence="3">ATCC 55076</strain>
    </source>
</reference>
<proteinExistence type="predicted"/>
<name>A0A1U9ZQD2_9ACTN</name>
<protein>
    <submittedName>
        <fullName evidence="2">Uncharacterized protein</fullName>
    </submittedName>
</protein>
<dbReference type="KEGG" id="noa:BKM31_00210"/>
<evidence type="ECO:0000313" key="2">
    <source>
        <dbReference type="EMBL" id="AQZ60147.1"/>
    </source>
</evidence>
<feature type="compositionally biased region" description="Basic residues" evidence="1">
    <location>
        <begin position="17"/>
        <end position="26"/>
    </location>
</feature>
<sequence>MEAVLTGTVTALTTRRPSARARSKKRSYMVRASPLFRASGRTPTKWMYASSGSDGDRMPIRKPARAPSAVSATWLVPWKWSRKSRGRAGRIGRPHQPSITAAMAS</sequence>